<feature type="compositionally biased region" description="Low complexity" evidence="3">
    <location>
        <begin position="217"/>
        <end position="226"/>
    </location>
</feature>
<feature type="region of interest" description="Disordered" evidence="3">
    <location>
        <begin position="217"/>
        <end position="236"/>
    </location>
</feature>
<feature type="region of interest" description="Disordered" evidence="3">
    <location>
        <begin position="121"/>
        <end position="160"/>
    </location>
</feature>
<evidence type="ECO:0000259" key="4">
    <source>
        <dbReference type="PROSITE" id="PS51667"/>
    </source>
</evidence>
<feature type="region of interest" description="Disordered" evidence="3">
    <location>
        <begin position="269"/>
        <end position="289"/>
    </location>
</feature>
<proteinExistence type="predicted"/>
<feature type="region of interest" description="Disordered" evidence="3">
    <location>
        <begin position="314"/>
        <end position="367"/>
    </location>
</feature>
<accession>A0A0A9GJA6</accession>
<feature type="compositionally biased region" description="Basic residues" evidence="3">
    <location>
        <begin position="348"/>
        <end position="359"/>
    </location>
</feature>
<feature type="compositionally biased region" description="Basic and acidic residues" evidence="3">
    <location>
        <begin position="137"/>
        <end position="147"/>
    </location>
</feature>
<dbReference type="PANTHER" id="PTHR34680">
    <property type="entry name" value="EXPRESSED PROTEIN"/>
    <property type="match status" value="1"/>
</dbReference>
<feature type="compositionally biased region" description="Pro residues" evidence="3">
    <location>
        <begin position="24"/>
        <end position="42"/>
    </location>
</feature>
<dbReference type="PANTHER" id="PTHR34680:SF3">
    <property type="entry name" value="EXPRESSED PROTEIN"/>
    <property type="match status" value="1"/>
</dbReference>
<dbReference type="EMBL" id="GBRH01177118">
    <property type="protein sequence ID" value="JAE20778.1"/>
    <property type="molecule type" value="Transcribed_RNA"/>
</dbReference>
<feature type="region of interest" description="Disordered" evidence="3">
    <location>
        <begin position="1"/>
        <end position="48"/>
    </location>
</feature>
<evidence type="ECO:0000256" key="1">
    <source>
        <dbReference type="ARBA" id="ARBA00023242"/>
    </source>
</evidence>
<dbReference type="AlphaFoldDB" id="A0A0A9GJA6"/>
<feature type="compositionally biased region" description="Basic and acidic residues" evidence="3">
    <location>
        <begin position="336"/>
        <end position="347"/>
    </location>
</feature>
<evidence type="ECO:0000256" key="2">
    <source>
        <dbReference type="PROSITE-ProRule" id="PRU01002"/>
    </source>
</evidence>
<protein>
    <recommendedName>
        <fullName evidence="4">WRC domain-containing protein</fullName>
    </recommendedName>
</protein>
<keyword evidence="1" id="KW-0539">Nucleus</keyword>
<evidence type="ECO:0000313" key="5">
    <source>
        <dbReference type="EMBL" id="JAE20778.1"/>
    </source>
</evidence>
<sequence>MRIRKSASRLLSSAYSVSAAPAPDAAPPFELPSPPPPPPPRLAPCSAPEYCHGAGLPTASGVPCELSRSPWDLIAELSISDPQVEDDLVDKYFVNVTGRASWLFSASMPAASPKEKLAVAAAGDNSVQKKPPKKAAVSKENENKECASQKANVKKEEDEDGAPRVWKCKKNDGKRWHCHRTVSRPNTLCKYHFEQKRSYLNPEFALEVVAEASLLQAPASKPTSSKPGKKKPSDDSGATEGFYYYAGFGPFRSKRHCRSTLHDFVPAPKQEEEEQLEDASPPNQAQTDDDATNIRAAARYDGVSSCDNLNGIAGLDEESSDDNRLGTPGCNMNGNGEHRVGNDDSKRKNPWKRWRKPVKARSLNSLM</sequence>
<feature type="compositionally biased region" description="Low complexity" evidence="3">
    <location>
        <begin position="8"/>
        <end position="23"/>
    </location>
</feature>
<organism evidence="5">
    <name type="scientific">Arundo donax</name>
    <name type="common">Giant reed</name>
    <name type="synonym">Donax arundinaceus</name>
    <dbReference type="NCBI Taxonomy" id="35708"/>
    <lineage>
        <taxon>Eukaryota</taxon>
        <taxon>Viridiplantae</taxon>
        <taxon>Streptophyta</taxon>
        <taxon>Embryophyta</taxon>
        <taxon>Tracheophyta</taxon>
        <taxon>Spermatophyta</taxon>
        <taxon>Magnoliopsida</taxon>
        <taxon>Liliopsida</taxon>
        <taxon>Poales</taxon>
        <taxon>Poaceae</taxon>
        <taxon>PACMAD clade</taxon>
        <taxon>Arundinoideae</taxon>
        <taxon>Arundineae</taxon>
        <taxon>Arundo</taxon>
    </lineage>
</organism>
<dbReference type="Pfam" id="PF08879">
    <property type="entry name" value="WRC"/>
    <property type="match status" value="1"/>
</dbReference>
<dbReference type="InterPro" id="IPR014977">
    <property type="entry name" value="WRC_dom"/>
</dbReference>
<evidence type="ECO:0000256" key="3">
    <source>
        <dbReference type="SAM" id="MobiDB-lite"/>
    </source>
</evidence>
<feature type="domain" description="WRC" evidence="4">
    <location>
        <begin position="162"/>
        <end position="206"/>
    </location>
</feature>
<reference evidence="5" key="2">
    <citation type="journal article" date="2015" name="Data Brief">
        <title>Shoot transcriptome of the giant reed, Arundo donax.</title>
        <authorList>
            <person name="Barrero R.A."/>
            <person name="Guerrero F.D."/>
            <person name="Moolhuijzen P."/>
            <person name="Goolsby J.A."/>
            <person name="Tidwell J."/>
            <person name="Bellgard S.E."/>
            <person name="Bellgard M.I."/>
        </authorList>
    </citation>
    <scope>NUCLEOTIDE SEQUENCE</scope>
    <source>
        <tissue evidence="5">Shoot tissue taken approximately 20 cm above the soil surface</tissue>
    </source>
</reference>
<reference evidence="5" key="1">
    <citation type="submission" date="2014-09" db="EMBL/GenBank/DDBJ databases">
        <authorList>
            <person name="Magalhaes I.L.F."/>
            <person name="Oliveira U."/>
            <person name="Santos F.R."/>
            <person name="Vidigal T.H.D.A."/>
            <person name="Brescovit A.D."/>
            <person name="Santos A.J."/>
        </authorList>
    </citation>
    <scope>NUCLEOTIDE SEQUENCE</scope>
    <source>
        <tissue evidence="5">Shoot tissue taken approximately 20 cm above the soil surface</tissue>
    </source>
</reference>
<comment type="caution">
    <text evidence="2">Lacks conserved residue(s) required for the propagation of feature annotation.</text>
</comment>
<dbReference type="PROSITE" id="PS51667">
    <property type="entry name" value="WRC"/>
    <property type="match status" value="1"/>
</dbReference>
<name>A0A0A9GJA6_ARUDO</name>